<dbReference type="AlphaFoldDB" id="A0A014PYD0"/>
<dbReference type="HAMAP" id="MF_04110">
    <property type="entry name" value="ENDOLYSIN_T4"/>
    <property type="match status" value="1"/>
</dbReference>
<feature type="chain" id="PRO_5001474613" description="Lysozyme" evidence="7">
    <location>
        <begin position="19"/>
        <end position="171"/>
    </location>
</feature>
<dbReference type="EC" id="3.2.1.17" evidence="6"/>
<dbReference type="SUPFAM" id="SSF53955">
    <property type="entry name" value="Lysozyme-like"/>
    <property type="match status" value="1"/>
</dbReference>
<dbReference type="OrthoDB" id="8141296at2"/>
<proteinExistence type="inferred from homology"/>
<sequence>MNLQTVKRCTIGAVLALAATLPGFQQLHTSVAGLRLIADAEGCRLKPYQCEAGRWTDGIGNTSGVVPGKSITERQAAGNFIRNVLRVEAALARCAAVTMPQPVYDALVSLAFNVGTGNVCDSTMVMLLKQNKWREACYQLPRWVYVNGVVNPGLKNRRQRELAWCLKGATA</sequence>
<comment type="catalytic activity">
    <reaction evidence="1 6">
        <text>Hydrolysis of (1-&gt;4)-beta-linkages between N-acetylmuramic acid and N-acetyl-D-glucosamine residues in a peptidoglycan and between N-acetyl-D-glucosamine residues in chitodextrins.</text>
        <dbReference type="EC" id="3.2.1.17"/>
    </reaction>
</comment>
<keyword evidence="2 6" id="KW-0929">Antimicrobial</keyword>
<dbReference type="InterPro" id="IPR002196">
    <property type="entry name" value="Glyco_hydro_24"/>
</dbReference>
<dbReference type="GO" id="GO:0016998">
    <property type="term" value="P:cell wall macromolecule catabolic process"/>
    <property type="evidence" value="ECO:0007669"/>
    <property type="project" value="InterPro"/>
</dbReference>
<dbReference type="GO" id="GO:0031640">
    <property type="term" value="P:killing of cells of another organism"/>
    <property type="evidence" value="ECO:0007669"/>
    <property type="project" value="UniProtKB-KW"/>
</dbReference>
<feature type="signal peptide" evidence="7">
    <location>
        <begin position="1"/>
        <end position="18"/>
    </location>
</feature>
<protein>
    <recommendedName>
        <fullName evidence="6">Lysozyme</fullName>
        <ecNumber evidence="6">3.2.1.17</ecNumber>
    </recommendedName>
</protein>
<dbReference type="InterPro" id="IPR023346">
    <property type="entry name" value="Lysozyme-like_dom_sf"/>
</dbReference>
<keyword evidence="9" id="KW-1185">Reference proteome</keyword>
<evidence type="ECO:0000256" key="1">
    <source>
        <dbReference type="ARBA" id="ARBA00000632"/>
    </source>
</evidence>
<evidence type="ECO:0000256" key="6">
    <source>
        <dbReference type="RuleBase" id="RU003788"/>
    </source>
</evidence>
<comment type="similarity">
    <text evidence="6">Belongs to the glycosyl hydrolase 24 family.</text>
</comment>
<keyword evidence="7" id="KW-0732">Signal</keyword>
<dbReference type="InterPro" id="IPR023347">
    <property type="entry name" value="Lysozyme_dom_sf"/>
</dbReference>
<dbReference type="InterPro" id="IPR051018">
    <property type="entry name" value="Bacteriophage_GH24"/>
</dbReference>
<evidence type="ECO:0000256" key="7">
    <source>
        <dbReference type="SAM" id="SignalP"/>
    </source>
</evidence>
<evidence type="ECO:0000256" key="4">
    <source>
        <dbReference type="ARBA" id="ARBA00022801"/>
    </source>
</evidence>
<evidence type="ECO:0000313" key="8">
    <source>
        <dbReference type="EMBL" id="EXU75987.1"/>
    </source>
</evidence>
<dbReference type="PANTHER" id="PTHR38107">
    <property type="match status" value="1"/>
</dbReference>
<dbReference type="GO" id="GO:0003796">
    <property type="term" value="F:lysozyme activity"/>
    <property type="evidence" value="ECO:0007669"/>
    <property type="project" value="UniProtKB-EC"/>
</dbReference>
<dbReference type="Proteomes" id="UP000019918">
    <property type="component" value="Unassembled WGS sequence"/>
</dbReference>
<evidence type="ECO:0000313" key="9">
    <source>
        <dbReference type="Proteomes" id="UP000019918"/>
    </source>
</evidence>
<dbReference type="Gene3D" id="1.10.530.40">
    <property type="match status" value="1"/>
</dbReference>
<gene>
    <name evidence="8" type="ORF">BG55_07950</name>
</gene>
<dbReference type="STRING" id="69222.BG55_07950"/>
<dbReference type="PANTHER" id="PTHR38107:SF4">
    <property type="entry name" value="LYSOZYME"/>
    <property type="match status" value="1"/>
</dbReference>
<keyword evidence="3 6" id="KW-0081">Bacteriolytic enzyme</keyword>
<evidence type="ECO:0000256" key="2">
    <source>
        <dbReference type="ARBA" id="ARBA00022529"/>
    </source>
</evidence>
<dbReference type="Pfam" id="PF00959">
    <property type="entry name" value="Phage_lysozyme"/>
    <property type="match status" value="1"/>
</dbReference>
<dbReference type="RefSeq" id="WP_034936072.1">
    <property type="nucleotide sequence ID" value="NZ_JFHN01000041.1"/>
</dbReference>
<comment type="caution">
    <text evidence="8">The sequence shown here is derived from an EMBL/GenBank/DDBJ whole genome shotgun (WGS) entry which is preliminary data.</text>
</comment>
<organism evidence="8 9">
    <name type="scientific">Erwinia mallotivora</name>
    <dbReference type="NCBI Taxonomy" id="69222"/>
    <lineage>
        <taxon>Bacteria</taxon>
        <taxon>Pseudomonadati</taxon>
        <taxon>Pseudomonadota</taxon>
        <taxon>Gammaproteobacteria</taxon>
        <taxon>Enterobacterales</taxon>
        <taxon>Erwiniaceae</taxon>
        <taxon>Erwinia</taxon>
    </lineage>
</organism>
<dbReference type="EMBL" id="JFHN01000041">
    <property type="protein sequence ID" value="EXU75987.1"/>
    <property type="molecule type" value="Genomic_DNA"/>
</dbReference>
<evidence type="ECO:0000256" key="5">
    <source>
        <dbReference type="ARBA" id="ARBA00023295"/>
    </source>
</evidence>
<reference evidence="8 9" key="1">
    <citation type="submission" date="2014-02" db="EMBL/GenBank/DDBJ databases">
        <title>Draft genome of Erwinia mallotivora strain BT-MARDI, a papaya dieback pathogen.</title>
        <authorList>
            <person name="Redzuan R."/>
            <person name="Abu Bakar N."/>
            <person name="Badrun R."/>
            <person name="Mohd Raih M.F."/>
            <person name="Rozano L."/>
            <person name="Mat Amin N."/>
        </authorList>
    </citation>
    <scope>NUCLEOTIDE SEQUENCE [LARGE SCALE GENOMIC DNA]</scope>
    <source>
        <strain evidence="8 9">BT-MARDI</strain>
    </source>
</reference>
<name>A0A014PYD0_9GAMM</name>
<dbReference type="PATRIC" id="fig|69222.5.peg.1634"/>
<dbReference type="GO" id="GO:0042742">
    <property type="term" value="P:defense response to bacterium"/>
    <property type="evidence" value="ECO:0007669"/>
    <property type="project" value="UniProtKB-KW"/>
</dbReference>
<keyword evidence="4 6" id="KW-0378">Hydrolase</keyword>
<evidence type="ECO:0000256" key="3">
    <source>
        <dbReference type="ARBA" id="ARBA00022638"/>
    </source>
</evidence>
<accession>A0A014PYD0</accession>
<keyword evidence="5 6" id="KW-0326">Glycosidase</keyword>
<dbReference type="CDD" id="cd16901">
    <property type="entry name" value="lyz_P1"/>
    <property type="match status" value="1"/>
</dbReference>
<dbReference type="GO" id="GO:0009253">
    <property type="term" value="P:peptidoglycan catabolic process"/>
    <property type="evidence" value="ECO:0007669"/>
    <property type="project" value="InterPro"/>
</dbReference>
<dbReference type="InterPro" id="IPR034690">
    <property type="entry name" value="Endolysin_T4_type"/>
</dbReference>